<keyword evidence="2" id="KW-1185">Reference proteome</keyword>
<comment type="caution">
    <text evidence="1">The sequence shown here is derived from an EMBL/GenBank/DDBJ whole genome shotgun (WGS) entry which is preliminary data.</text>
</comment>
<gene>
    <name evidence="1" type="ORF">HMPREF1071_02338</name>
</gene>
<organism evidence="1 2">
    <name type="scientific">Bacteroides salyersiae CL02T12C01</name>
    <dbReference type="NCBI Taxonomy" id="997887"/>
    <lineage>
        <taxon>Bacteria</taxon>
        <taxon>Pseudomonadati</taxon>
        <taxon>Bacteroidota</taxon>
        <taxon>Bacteroidia</taxon>
        <taxon>Bacteroidales</taxon>
        <taxon>Bacteroidaceae</taxon>
        <taxon>Bacteroides</taxon>
    </lineage>
</organism>
<dbReference type="GeneID" id="93116587"/>
<dbReference type="Proteomes" id="UP000005150">
    <property type="component" value="Unassembled WGS sequence"/>
</dbReference>
<dbReference type="EMBL" id="AGXV01000030">
    <property type="protein sequence ID" value="EIY62855.1"/>
    <property type="molecule type" value="Genomic_DNA"/>
</dbReference>
<name>I8YIB0_9BACE</name>
<reference evidence="1 2" key="1">
    <citation type="submission" date="2012-02" db="EMBL/GenBank/DDBJ databases">
        <title>The Genome Sequence of Bacteroides salyersiae CL02T12C01.</title>
        <authorList>
            <consortium name="The Broad Institute Genome Sequencing Platform"/>
            <person name="Earl A."/>
            <person name="Ward D."/>
            <person name="Feldgarden M."/>
            <person name="Gevers D."/>
            <person name="Zitomersky N.L."/>
            <person name="Coyne M.J."/>
            <person name="Comstock L.E."/>
            <person name="Young S.K."/>
            <person name="Zeng Q."/>
            <person name="Gargeya S."/>
            <person name="Fitzgerald M."/>
            <person name="Haas B."/>
            <person name="Abouelleil A."/>
            <person name="Alvarado L."/>
            <person name="Arachchi H.M."/>
            <person name="Berlin A."/>
            <person name="Chapman S.B."/>
            <person name="Gearin G."/>
            <person name="Goldberg J."/>
            <person name="Griggs A."/>
            <person name="Gujja S."/>
            <person name="Hansen M."/>
            <person name="Heiman D."/>
            <person name="Howarth C."/>
            <person name="Larimer J."/>
            <person name="Lui A."/>
            <person name="MacDonald P.J.P."/>
            <person name="McCowen C."/>
            <person name="Montmayeur A."/>
            <person name="Murphy C."/>
            <person name="Neiman D."/>
            <person name="Pearson M."/>
            <person name="Priest M."/>
            <person name="Roberts A."/>
            <person name="Saif S."/>
            <person name="Shea T."/>
            <person name="Sisk P."/>
            <person name="Stolte C."/>
            <person name="Sykes S."/>
            <person name="Wortman J."/>
            <person name="Nusbaum C."/>
            <person name="Birren B."/>
        </authorList>
    </citation>
    <scope>NUCLEOTIDE SEQUENCE [LARGE SCALE GENOMIC DNA]</scope>
    <source>
        <strain evidence="1 2">CL02T12C01</strain>
    </source>
</reference>
<protein>
    <submittedName>
        <fullName evidence="1">Uncharacterized protein</fullName>
    </submittedName>
</protein>
<dbReference type="AlphaFoldDB" id="I8YIB0"/>
<dbReference type="HOGENOM" id="CLU_1657335_0_0_10"/>
<dbReference type="PROSITE" id="PS51257">
    <property type="entry name" value="PROKAR_LIPOPROTEIN"/>
    <property type="match status" value="1"/>
</dbReference>
<accession>I8YIB0</accession>
<evidence type="ECO:0000313" key="1">
    <source>
        <dbReference type="EMBL" id="EIY62855.1"/>
    </source>
</evidence>
<dbReference type="RefSeq" id="WP_007480338.1">
    <property type="nucleotide sequence ID" value="NZ_JH724308.1"/>
</dbReference>
<proteinExistence type="predicted"/>
<evidence type="ECO:0000313" key="2">
    <source>
        <dbReference type="Proteomes" id="UP000005150"/>
    </source>
</evidence>
<sequence length="159" mass="17846">MKTSNLLFILIVNCFFLSSCNKDESDTGNGELTEWVPTTLPIGAKIGWEGYYTYPGESKHYSESIGITQTFIEILNKTDCKSSWSTDWGSYTYNKTSPSTAILSFSIAQNASGHIRTFQYKVQLEFTKQNEFTMSGTKFIYSTINGSSTVNLHCTGKIY</sequence>